<dbReference type="AlphaFoldDB" id="A0A6I0FE10"/>
<dbReference type="Pfam" id="PF05949">
    <property type="entry name" value="DUF881"/>
    <property type="match status" value="1"/>
</dbReference>
<comment type="caution">
    <text evidence="3">The sequence shown here is derived from an EMBL/GenBank/DDBJ whole genome shotgun (WGS) entry which is preliminary data.</text>
</comment>
<evidence type="ECO:0000313" key="4">
    <source>
        <dbReference type="Proteomes" id="UP000432715"/>
    </source>
</evidence>
<proteinExistence type="inferred from homology"/>
<dbReference type="PANTHER" id="PTHR37313">
    <property type="entry name" value="UPF0749 PROTEIN RV1825"/>
    <property type="match status" value="1"/>
</dbReference>
<organism evidence="3 4">
    <name type="scientific">Alkaliphilus pronyensis</name>
    <dbReference type="NCBI Taxonomy" id="1482732"/>
    <lineage>
        <taxon>Bacteria</taxon>
        <taxon>Bacillati</taxon>
        <taxon>Bacillota</taxon>
        <taxon>Clostridia</taxon>
        <taxon>Peptostreptococcales</taxon>
        <taxon>Natronincolaceae</taxon>
        <taxon>Alkaliphilus</taxon>
    </lineage>
</organism>
<dbReference type="PANTHER" id="PTHR37313:SF2">
    <property type="entry name" value="UPF0749 PROTEIN YLXX"/>
    <property type="match status" value="1"/>
</dbReference>
<keyword evidence="4" id="KW-1185">Reference proteome</keyword>
<keyword evidence="2" id="KW-0175">Coiled coil</keyword>
<reference evidence="3 4" key="1">
    <citation type="submission" date="2019-10" db="EMBL/GenBank/DDBJ databases">
        <title>Alkaliphilus serpentinus sp. nov. and Alkaliphilus pronyensis sp. nov., two novel anaerobic alkaliphilic species isolated from the serpentinized-hosted hydrothermal field of the Prony Bay (New Caledonia).</title>
        <authorList>
            <person name="Postec A."/>
        </authorList>
    </citation>
    <scope>NUCLEOTIDE SEQUENCE [LARGE SCALE GENOMIC DNA]</scope>
    <source>
        <strain evidence="3 4">LacV</strain>
    </source>
</reference>
<dbReference type="OrthoDB" id="9776196at2"/>
<comment type="similarity">
    <text evidence="1">Belongs to the UPF0749 family.</text>
</comment>
<sequence>MMDKKGKLVVIILCILSGIALSMQFKVMVSHTDEGGDFTSIRAYQVRQLKSENERLNNELSELQKRLREYEIFKEDENFIIKNLEKDLEKYKILAGDHSVEGPGVTITIEDQHISEGIVSRYIMYNYDILLELIHKLNAAGAEAISINDQRYVSTTEIFLNSNQIHINSQPMSPPFTIKAIGNPETLEAALNMRFDLVWRLRQEDRINIKVNKEDHIAILKYDKPQHFKYAKPIEESQ</sequence>
<dbReference type="Gene3D" id="3.30.70.1880">
    <property type="entry name" value="Protein of unknown function DUF881"/>
    <property type="match status" value="1"/>
</dbReference>
<dbReference type="InterPro" id="IPR010273">
    <property type="entry name" value="DUF881"/>
</dbReference>
<evidence type="ECO:0000256" key="2">
    <source>
        <dbReference type="SAM" id="Coils"/>
    </source>
</evidence>
<evidence type="ECO:0000313" key="3">
    <source>
        <dbReference type="EMBL" id="KAB3538582.1"/>
    </source>
</evidence>
<feature type="coiled-coil region" evidence="2">
    <location>
        <begin position="46"/>
        <end position="73"/>
    </location>
</feature>
<accession>A0A6I0FE10</accession>
<dbReference type="RefSeq" id="WP_151859809.1">
    <property type="nucleotide sequence ID" value="NZ_WBZC01000004.1"/>
</dbReference>
<gene>
    <name evidence="3" type="ORF">F8154_01435</name>
</gene>
<evidence type="ECO:0000256" key="1">
    <source>
        <dbReference type="ARBA" id="ARBA00009108"/>
    </source>
</evidence>
<dbReference type="EMBL" id="WBZC01000004">
    <property type="protein sequence ID" value="KAB3538582.1"/>
    <property type="molecule type" value="Genomic_DNA"/>
</dbReference>
<protein>
    <submittedName>
        <fullName evidence="3">DUF881 domain-containing protein</fullName>
    </submittedName>
</protein>
<dbReference type="Proteomes" id="UP000432715">
    <property type="component" value="Unassembled WGS sequence"/>
</dbReference>
<name>A0A6I0FE10_9FIRM</name>